<dbReference type="PROSITE" id="PS51819">
    <property type="entry name" value="VOC"/>
    <property type="match status" value="1"/>
</dbReference>
<dbReference type="EMBL" id="NEVR01000002">
    <property type="protein sequence ID" value="OZI65074.1"/>
    <property type="molecule type" value="Genomic_DNA"/>
</dbReference>
<comment type="caution">
    <text evidence="2">The sequence shown here is derived from an EMBL/GenBank/DDBJ whole genome shotgun (WGS) entry which is preliminary data.</text>
</comment>
<evidence type="ECO:0000313" key="2">
    <source>
        <dbReference type="EMBL" id="OZI65074.1"/>
    </source>
</evidence>
<dbReference type="SUPFAM" id="SSF54593">
    <property type="entry name" value="Glyoxalase/Bleomycin resistance protein/Dihydroxybiphenyl dioxygenase"/>
    <property type="match status" value="1"/>
</dbReference>
<sequence length="120" mass="13034">MSSPNLILLYVQDPAASARFYRELLGREPAQAFPAYVAFALDGGLMLGLWATHRVTPPPPTRGNRGELAYAVADDAAVARMHADWVARGIEIEQPPHADVFGLTFVALDPDGHRIRVCPA</sequence>
<dbReference type="Gene3D" id="3.30.720.120">
    <property type="match status" value="1"/>
</dbReference>
<evidence type="ECO:0000313" key="3">
    <source>
        <dbReference type="Proteomes" id="UP000216354"/>
    </source>
</evidence>
<gene>
    <name evidence="2" type="ORF">CAL27_08345</name>
</gene>
<evidence type="ECO:0000259" key="1">
    <source>
        <dbReference type="PROSITE" id="PS51819"/>
    </source>
</evidence>
<dbReference type="Gene3D" id="3.30.720.110">
    <property type="match status" value="1"/>
</dbReference>
<dbReference type="InterPro" id="IPR004360">
    <property type="entry name" value="Glyas_Fos-R_dOase_dom"/>
</dbReference>
<reference evidence="2 3" key="1">
    <citation type="submission" date="2017-05" db="EMBL/GenBank/DDBJ databases">
        <title>Complete and WGS of Bordetella genogroups.</title>
        <authorList>
            <person name="Spilker T."/>
            <person name="Lipuma J."/>
        </authorList>
    </citation>
    <scope>NUCLEOTIDE SEQUENCE [LARGE SCALE GENOMIC DNA]</scope>
    <source>
        <strain evidence="2 3">AU9795</strain>
    </source>
</reference>
<proteinExistence type="predicted"/>
<dbReference type="PANTHER" id="PTHR36503">
    <property type="entry name" value="BLR2520 PROTEIN"/>
    <property type="match status" value="1"/>
</dbReference>
<organism evidence="2 3">
    <name type="scientific">Bordetella genomosp. 1</name>
    <dbReference type="NCBI Taxonomy" id="1395607"/>
    <lineage>
        <taxon>Bacteria</taxon>
        <taxon>Pseudomonadati</taxon>
        <taxon>Pseudomonadota</taxon>
        <taxon>Betaproteobacteria</taxon>
        <taxon>Burkholderiales</taxon>
        <taxon>Alcaligenaceae</taxon>
        <taxon>Bordetella</taxon>
    </lineage>
</organism>
<dbReference type="InterPro" id="IPR026275">
    <property type="entry name" value="Glyoxalase/dOase/EhpR"/>
</dbReference>
<dbReference type="InterPro" id="IPR029068">
    <property type="entry name" value="Glyas_Bleomycin-R_OHBP_Dase"/>
</dbReference>
<dbReference type="InterPro" id="IPR037523">
    <property type="entry name" value="VOC_core"/>
</dbReference>
<accession>A0ABX4F236</accession>
<dbReference type="Proteomes" id="UP000216354">
    <property type="component" value="Unassembled WGS sequence"/>
</dbReference>
<dbReference type="RefSeq" id="WP_094831283.1">
    <property type="nucleotide sequence ID" value="NZ_NEVR01000002.1"/>
</dbReference>
<dbReference type="PANTHER" id="PTHR36503:SF1">
    <property type="entry name" value="BLR2520 PROTEIN"/>
    <property type="match status" value="1"/>
</dbReference>
<feature type="domain" description="VOC" evidence="1">
    <location>
        <begin position="3"/>
        <end position="120"/>
    </location>
</feature>
<keyword evidence="3" id="KW-1185">Reference proteome</keyword>
<dbReference type="PIRSF" id="PIRSF039020">
    <property type="entry name" value="EhpR"/>
    <property type="match status" value="1"/>
</dbReference>
<dbReference type="Pfam" id="PF00903">
    <property type="entry name" value="Glyoxalase"/>
    <property type="match status" value="1"/>
</dbReference>
<protein>
    <recommendedName>
        <fullName evidence="1">VOC domain-containing protein</fullName>
    </recommendedName>
</protein>
<name>A0ABX4F236_9BORD</name>